<feature type="transmembrane region" description="Helical" evidence="1">
    <location>
        <begin position="20"/>
        <end position="42"/>
    </location>
</feature>
<evidence type="ECO:0000313" key="2">
    <source>
        <dbReference type="EMBL" id="MBX34359.1"/>
    </source>
</evidence>
<keyword evidence="1" id="KW-1133">Transmembrane helix</keyword>
<dbReference type="AlphaFoldDB" id="A0A2P2MVW7"/>
<accession>A0A2P2MVW7</accession>
<sequence length="43" mass="4897">MFGSILSLKRQLLEGDRNLVFYVLHGLWSCLVILLNCAIVSFN</sequence>
<organism evidence="2">
    <name type="scientific">Rhizophora mucronata</name>
    <name type="common">Asiatic mangrove</name>
    <dbReference type="NCBI Taxonomy" id="61149"/>
    <lineage>
        <taxon>Eukaryota</taxon>
        <taxon>Viridiplantae</taxon>
        <taxon>Streptophyta</taxon>
        <taxon>Embryophyta</taxon>
        <taxon>Tracheophyta</taxon>
        <taxon>Spermatophyta</taxon>
        <taxon>Magnoliopsida</taxon>
        <taxon>eudicotyledons</taxon>
        <taxon>Gunneridae</taxon>
        <taxon>Pentapetalae</taxon>
        <taxon>rosids</taxon>
        <taxon>fabids</taxon>
        <taxon>Malpighiales</taxon>
        <taxon>Rhizophoraceae</taxon>
        <taxon>Rhizophora</taxon>
    </lineage>
</organism>
<reference evidence="2" key="1">
    <citation type="submission" date="2018-02" db="EMBL/GenBank/DDBJ databases">
        <title>Rhizophora mucronata_Transcriptome.</title>
        <authorList>
            <person name="Meera S.P."/>
            <person name="Sreeshan A."/>
            <person name="Augustine A."/>
        </authorList>
    </citation>
    <scope>NUCLEOTIDE SEQUENCE</scope>
    <source>
        <tissue evidence="2">Leaf</tissue>
    </source>
</reference>
<keyword evidence="1" id="KW-0812">Transmembrane</keyword>
<name>A0A2P2MVW7_RHIMU</name>
<proteinExistence type="predicted"/>
<keyword evidence="1" id="KW-0472">Membrane</keyword>
<dbReference type="EMBL" id="GGEC01053875">
    <property type="protein sequence ID" value="MBX34359.1"/>
    <property type="molecule type" value="Transcribed_RNA"/>
</dbReference>
<protein>
    <submittedName>
        <fullName evidence="2">Uncharacterized protein LOC103499856 isoform X1</fullName>
    </submittedName>
</protein>
<evidence type="ECO:0000256" key="1">
    <source>
        <dbReference type="SAM" id="Phobius"/>
    </source>
</evidence>